<name>A0A9D3XAF5_9SAUR</name>
<organism evidence="1 2">
    <name type="scientific">Mauremys mutica</name>
    <name type="common">yellowpond turtle</name>
    <dbReference type="NCBI Taxonomy" id="74926"/>
    <lineage>
        <taxon>Eukaryota</taxon>
        <taxon>Metazoa</taxon>
        <taxon>Chordata</taxon>
        <taxon>Craniata</taxon>
        <taxon>Vertebrata</taxon>
        <taxon>Euteleostomi</taxon>
        <taxon>Archelosauria</taxon>
        <taxon>Testudinata</taxon>
        <taxon>Testudines</taxon>
        <taxon>Cryptodira</taxon>
        <taxon>Durocryptodira</taxon>
        <taxon>Testudinoidea</taxon>
        <taxon>Geoemydidae</taxon>
        <taxon>Geoemydinae</taxon>
        <taxon>Mauremys</taxon>
    </lineage>
</organism>
<evidence type="ECO:0000313" key="2">
    <source>
        <dbReference type="Proteomes" id="UP000827986"/>
    </source>
</evidence>
<dbReference type="AlphaFoldDB" id="A0A9D3XAF5"/>
<dbReference type="EMBL" id="JAHDVG010000474">
    <property type="protein sequence ID" value="KAH1176914.1"/>
    <property type="molecule type" value="Genomic_DNA"/>
</dbReference>
<proteinExistence type="predicted"/>
<accession>A0A9D3XAF5</accession>
<evidence type="ECO:0000313" key="1">
    <source>
        <dbReference type="EMBL" id="KAH1176914.1"/>
    </source>
</evidence>
<gene>
    <name evidence="1" type="ORF">KIL84_010616</name>
</gene>
<reference evidence="1" key="1">
    <citation type="submission" date="2021-09" db="EMBL/GenBank/DDBJ databases">
        <title>The genome of Mauremys mutica provides insights into the evolution of semi-aquatic lifestyle.</title>
        <authorList>
            <person name="Gong S."/>
            <person name="Gao Y."/>
        </authorList>
    </citation>
    <scope>NUCLEOTIDE SEQUENCE</scope>
    <source>
        <strain evidence="1">MM-2020</strain>
        <tissue evidence="1">Muscle</tissue>
    </source>
</reference>
<protein>
    <submittedName>
        <fullName evidence="1">Uncharacterized protein</fullName>
    </submittedName>
</protein>
<keyword evidence="2" id="KW-1185">Reference proteome</keyword>
<sequence>MKTLQFLTSSRGNLEGDRSSSCLALFLLWRNRSSHPPKNQAPCNSPSQYPNPKCTKANGKIPIDFSGLWILLYTASLSPPEPVPPAPQHPCCSSLHPTSCSLYFFPSLRSLFQPEANSGSCTRAAGTALKGCKRGWSREMAGCVAENEPTEWEVAQEMGIGLAGTSVQAPKWRAGPYLCHPPKPYEYCMMPPAKVHYVAGVPGP</sequence>
<dbReference type="Proteomes" id="UP000827986">
    <property type="component" value="Unassembled WGS sequence"/>
</dbReference>
<comment type="caution">
    <text evidence="1">The sequence shown here is derived from an EMBL/GenBank/DDBJ whole genome shotgun (WGS) entry which is preliminary data.</text>
</comment>